<dbReference type="OMA" id="PHICLRA"/>
<dbReference type="VEuPathDB" id="FungiDB:F503_01358"/>
<evidence type="ECO:0000256" key="1">
    <source>
        <dbReference type="PROSITE-ProRule" id="PRU00235"/>
    </source>
</evidence>
<dbReference type="OrthoDB" id="61110at2759"/>
<protein>
    <submittedName>
        <fullName evidence="2">Ran exchange factor prp20</fullName>
    </submittedName>
</protein>
<evidence type="ECO:0000313" key="2">
    <source>
        <dbReference type="EMBL" id="EPE04354.1"/>
    </source>
</evidence>
<dbReference type="PANTHER" id="PTHR45982:SF1">
    <property type="entry name" value="REGULATOR OF CHROMOSOME CONDENSATION"/>
    <property type="match status" value="1"/>
</dbReference>
<feature type="repeat" description="RCC1" evidence="1">
    <location>
        <begin position="46"/>
        <end position="118"/>
    </location>
</feature>
<reference evidence="2 3" key="1">
    <citation type="journal article" date="2013" name="BMC Genomics">
        <title>The genome and transcriptome of the pine saprophyte Ophiostoma piceae, and a comparison with the bark beetle-associated pine pathogen Grosmannia clavigera.</title>
        <authorList>
            <person name="Haridas S."/>
            <person name="Wang Y."/>
            <person name="Lim L."/>
            <person name="Massoumi Alamouti S."/>
            <person name="Jackman S."/>
            <person name="Docking R."/>
            <person name="Robertson G."/>
            <person name="Birol I."/>
            <person name="Bohlmann J."/>
            <person name="Breuil C."/>
        </authorList>
    </citation>
    <scope>NUCLEOTIDE SEQUENCE [LARGE SCALE GENOMIC DNA]</scope>
    <source>
        <strain evidence="2 3">UAMH 11346</strain>
    </source>
</reference>
<dbReference type="Gene3D" id="2.130.10.30">
    <property type="entry name" value="Regulator of chromosome condensation 1/beta-lactamase-inhibitor protein II"/>
    <property type="match status" value="1"/>
</dbReference>
<dbReference type="PANTHER" id="PTHR45982">
    <property type="entry name" value="REGULATOR OF CHROMOSOME CONDENSATION"/>
    <property type="match status" value="1"/>
</dbReference>
<dbReference type="AlphaFoldDB" id="S3BSV8"/>
<name>S3BSV8_OPHP1</name>
<dbReference type="EMBL" id="KE148161">
    <property type="protein sequence ID" value="EPE04354.1"/>
    <property type="molecule type" value="Genomic_DNA"/>
</dbReference>
<proteinExistence type="predicted"/>
<gene>
    <name evidence="2" type="ORF">F503_01358</name>
</gene>
<dbReference type="STRING" id="1262450.S3BSV8"/>
<keyword evidence="3" id="KW-1185">Reference proteome</keyword>
<dbReference type="PROSITE" id="PS50012">
    <property type="entry name" value="RCC1_3"/>
    <property type="match status" value="1"/>
</dbReference>
<dbReference type="InterPro" id="IPR051553">
    <property type="entry name" value="Ran_GTPase-activating"/>
</dbReference>
<organism evidence="2 3">
    <name type="scientific">Ophiostoma piceae (strain UAMH 11346)</name>
    <name type="common">Sap stain fungus</name>
    <dbReference type="NCBI Taxonomy" id="1262450"/>
    <lineage>
        <taxon>Eukaryota</taxon>
        <taxon>Fungi</taxon>
        <taxon>Dikarya</taxon>
        <taxon>Ascomycota</taxon>
        <taxon>Pezizomycotina</taxon>
        <taxon>Sordariomycetes</taxon>
        <taxon>Sordariomycetidae</taxon>
        <taxon>Ophiostomatales</taxon>
        <taxon>Ophiostomataceae</taxon>
        <taxon>Ophiostoma</taxon>
    </lineage>
</organism>
<dbReference type="eggNOG" id="KOG1426">
    <property type="taxonomic scope" value="Eukaryota"/>
</dbReference>
<dbReference type="InterPro" id="IPR009091">
    <property type="entry name" value="RCC1/BLIP-II"/>
</dbReference>
<dbReference type="HOGENOM" id="CLU_1503893_0_0_1"/>
<accession>S3BSV8</accession>
<dbReference type="Proteomes" id="UP000016923">
    <property type="component" value="Unassembled WGS sequence"/>
</dbReference>
<sequence length="179" mass="18688">MGAKPDALQRRGTTITRPMQVAALTDQCGIALTWGGHHPVAVTADGRCLAWGRVDGGQLGVELDAAQITDETLVMTDDSGRPHICLRAVVVGSDSLAPDEKVIGVACDTRHTLIVASVASHVVLCAGFHMQAQLGLSRDADDEVSFATRLGGKVLQQRGMAWACAGGQFSMVAGPRPCS</sequence>
<dbReference type="InterPro" id="IPR000408">
    <property type="entry name" value="Reg_chr_condens"/>
</dbReference>
<evidence type="ECO:0000313" key="3">
    <source>
        <dbReference type="Proteomes" id="UP000016923"/>
    </source>
</evidence>
<dbReference type="SUPFAM" id="SSF50985">
    <property type="entry name" value="RCC1/BLIP-II"/>
    <property type="match status" value="1"/>
</dbReference>